<organism evidence="1 2">
    <name type="scientific">Leptospira alexanderi serovar Manhao 3 str. L 60</name>
    <dbReference type="NCBI Taxonomy" id="1049759"/>
    <lineage>
        <taxon>Bacteria</taxon>
        <taxon>Pseudomonadati</taxon>
        <taxon>Spirochaetota</taxon>
        <taxon>Spirochaetia</taxon>
        <taxon>Leptospirales</taxon>
        <taxon>Leptospiraceae</taxon>
        <taxon>Leptospira</taxon>
    </lineage>
</organism>
<sequence>MITCVIKSFEGVLFLFKEITVRFTRYGLSIYRIYDRLPVQKLRNFLCKKFPIFFEEVKYLLNL</sequence>
<dbReference type="AlphaFoldDB" id="V6I0G4"/>
<name>V6I0G4_9LEPT</name>
<keyword evidence="2" id="KW-1185">Reference proteome</keyword>
<dbReference type="EMBL" id="AHMT02000016">
    <property type="protein sequence ID" value="EQA63665.1"/>
    <property type="molecule type" value="Genomic_DNA"/>
</dbReference>
<proteinExistence type="predicted"/>
<comment type="caution">
    <text evidence="1">The sequence shown here is derived from an EMBL/GenBank/DDBJ whole genome shotgun (WGS) entry which is preliminary data.</text>
</comment>
<evidence type="ECO:0000313" key="2">
    <source>
        <dbReference type="Proteomes" id="UP000018747"/>
    </source>
</evidence>
<protein>
    <submittedName>
        <fullName evidence="1">Uncharacterized protein</fullName>
    </submittedName>
</protein>
<reference evidence="1" key="1">
    <citation type="submission" date="2013-05" db="EMBL/GenBank/DDBJ databases">
        <authorList>
            <person name="Harkins D.M."/>
            <person name="Durkin A.S."/>
            <person name="Brinkac L.M."/>
            <person name="Haft D.H."/>
            <person name="Selengut J.D."/>
            <person name="Sanka R."/>
            <person name="DePew J."/>
            <person name="Purushe J."/>
            <person name="Hartskeerl R.A."/>
            <person name="Ahmed A."/>
            <person name="van der Linden H."/>
            <person name="Goris M.G.A."/>
            <person name="Vinetz J.M."/>
            <person name="Sutton G.G."/>
            <person name="Nierman W.C."/>
            <person name="Fouts D.E."/>
        </authorList>
    </citation>
    <scope>NUCLEOTIDE SEQUENCE [LARGE SCALE GENOMIC DNA]</scope>
    <source>
        <strain evidence="1">L 60</strain>
    </source>
</reference>
<dbReference type="Proteomes" id="UP000018747">
    <property type="component" value="Unassembled WGS sequence"/>
</dbReference>
<evidence type="ECO:0000313" key="1">
    <source>
        <dbReference type="EMBL" id="EQA63665.1"/>
    </source>
</evidence>
<accession>V6I0G4</accession>
<gene>
    <name evidence="1" type="ORF">LEP1GSC062_3904</name>
</gene>